<sequence length="68" mass="7648">MSAPKYWFPAKRYGWGWGLPSTWQGWLVLGVYLVALIVGCLIFRPAQHPTGFIVFVVAISFLLGVVCY</sequence>
<organism evidence="2 3">
    <name type="scientific">Crenobacter oryzisoli</name>
    <dbReference type="NCBI Taxonomy" id="3056844"/>
    <lineage>
        <taxon>Bacteria</taxon>
        <taxon>Pseudomonadati</taxon>
        <taxon>Pseudomonadota</taxon>
        <taxon>Betaproteobacteria</taxon>
        <taxon>Neisseriales</taxon>
        <taxon>Neisseriaceae</taxon>
        <taxon>Crenobacter</taxon>
    </lineage>
</organism>
<keyword evidence="3" id="KW-1185">Reference proteome</keyword>
<keyword evidence="1" id="KW-0472">Membrane</keyword>
<proteinExistence type="predicted"/>
<evidence type="ECO:0000256" key="1">
    <source>
        <dbReference type="SAM" id="Phobius"/>
    </source>
</evidence>
<evidence type="ECO:0000313" key="2">
    <source>
        <dbReference type="EMBL" id="MDN0075220.1"/>
    </source>
</evidence>
<dbReference type="EMBL" id="JAUEDK010000015">
    <property type="protein sequence ID" value="MDN0075220.1"/>
    <property type="molecule type" value="Genomic_DNA"/>
</dbReference>
<evidence type="ECO:0008006" key="4">
    <source>
        <dbReference type="Google" id="ProtNLM"/>
    </source>
</evidence>
<keyword evidence="1" id="KW-0812">Transmembrane</keyword>
<gene>
    <name evidence="2" type="ORF">QU481_09995</name>
</gene>
<comment type="caution">
    <text evidence="2">The sequence shown here is derived from an EMBL/GenBank/DDBJ whole genome shotgun (WGS) entry which is preliminary data.</text>
</comment>
<feature type="transmembrane region" description="Helical" evidence="1">
    <location>
        <begin position="23"/>
        <end position="43"/>
    </location>
</feature>
<reference evidence="2" key="1">
    <citation type="submission" date="2023-06" db="EMBL/GenBank/DDBJ databases">
        <authorList>
            <person name="Zhang S."/>
        </authorList>
    </citation>
    <scope>NUCLEOTIDE SEQUENCE</scope>
    <source>
        <strain evidence="2">SG2303</strain>
    </source>
</reference>
<evidence type="ECO:0000313" key="3">
    <source>
        <dbReference type="Proteomes" id="UP001168540"/>
    </source>
</evidence>
<feature type="transmembrane region" description="Helical" evidence="1">
    <location>
        <begin position="50"/>
        <end position="66"/>
    </location>
</feature>
<name>A0ABT7XN93_9NEIS</name>
<accession>A0ABT7XN93</accession>
<keyword evidence="1" id="KW-1133">Transmembrane helix</keyword>
<dbReference type="RefSeq" id="WP_289829818.1">
    <property type="nucleotide sequence ID" value="NZ_JAUEDK010000015.1"/>
</dbReference>
<dbReference type="Proteomes" id="UP001168540">
    <property type="component" value="Unassembled WGS sequence"/>
</dbReference>
<protein>
    <recommendedName>
        <fullName evidence="4">DUF4175 domain-containing protein</fullName>
    </recommendedName>
</protein>